<dbReference type="GO" id="GO:0000166">
    <property type="term" value="F:nucleotide binding"/>
    <property type="evidence" value="ECO:0007669"/>
    <property type="project" value="InterPro"/>
</dbReference>
<evidence type="ECO:0000313" key="4">
    <source>
        <dbReference type="Proteomes" id="UP000223759"/>
    </source>
</evidence>
<dbReference type="PANTHER" id="PTHR43377">
    <property type="entry name" value="BILIVERDIN REDUCTASE A"/>
    <property type="match status" value="1"/>
</dbReference>
<protein>
    <submittedName>
        <fullName evidence="3">Predicted dehydrogenase</fullName>
    </submittedName>
</protein>
<gene>
    <name evidence="3" type="ORF">SAMN05216526_0835</name>
</gene>
<dbReference type="PANTHER" id="PTHR43377:SF1">
    <property type="entry name" value="BILIVERDIN REDUCTASE A"/>
    <property type="match status" value="1"/>
</dbReference>
<dbReference type="Proteomes" id="UP000223759">
    <property type="component" value="Unassembled WGS sequence"/>
</dbReference>
<dbReference type="AlphaFoldDB" id="A0A1R3VU08"/>
<dbReference type="STRING" id="233100.SAMN05216526_0835"/>
<accession>A0A1R3VU08</accession>
<name>A0A1R3VU08_9GAMM</name>
<dbReference type="Gene3D" id="3.40.50.720">
    <property type="entry name" value="NAD(P)-binding Rossmann-like Domain"/>
    <property type="match status" value="1"/>
</dbReference>
<organism evidence="3 4">
    <name type="scientific">Ectothiorhodosinus mongolicus</name>
    <dbReference type="NCBI Taxonomy" id="233100"/>
    <lineage>
        <taxon>Bacteria</taxon>
        <taxon>Pseudomonadati</taxon>
        <taxon>Pseudomonadota</taxon>
        <taxon>Gammaproteobacteria</taxon>
        <taxon>Chromatiales</taxon>
        <taxon>Ectothiorhodospiraceae</taxon>
        <taxon>Ectothiorhodosinus</taxon>
    </lineage>
</organism>
<reference evidence="3 4" key="1">
    <citation type="submission" date="2017-01" db="EMBL/GenBank/DDBJ databases">
        <authorList>
            <person name="Mah S.A."/>
            <person name="Swanson W.J."/>
            <person name="Moy G.W."/>
            <person name="Vacquier V.D."/>
        </authorList>
    </citation>
    <scope>NUCLEOTIDE SEQUENCE [LARGE SCALE GENOMIC DNA]</scope>
    <source>
        <strain evidence="3 4">M9</strain>
    </source>
</reference>
<evidence type="ECO:0000313" key="3">
    <source>
        <dbReference type="EMBL" id="SIT68372.1"/>
    </source>
</evidence>
<dbReference type="Pfam" id="PF02894">
    <property type="entry name" value="GFO_IDH_MocA_C"/>
    <property type="match status" value="1"/>
</dbReference>
<keyword evidence="4" id="KW-1185">Reference proteome</keyword>
<dbReference type="Gene3D" id="3.30.360.10">
    <property type="entry name" value="Dihydrodipicolinate Reductase, domain 2"/>
    <property type="match status" value="1"/>
</dbReference>
<feature type="domain" description="Gfo/Idh/MocA-like oxidoreductase N-terminal" evidence="1">
    <location>
        <begin position="3"/>
        <end position="116"/>
    </location>
</feature>
<dbReference type="SUPFAM" id="SSF55347">
    <property type="entry name" value="Glyceraldehyde-3-phosphate dehydrogenase-like, C-terminal domain"/>
    <property type="match status" value="1"/>
</dbReference>
<proteinExistence type="predicted"/>
<dbReference type="Pfam" id="PF01408">
    <property type="entry name" value="GFO_IDH_MocA"/>
    <property type="match status" value="1"/>
</dbReference>
<dbReference type="InterPro" id="IPR051450">
    <property type="entry name" value="Gfo/Idh/MocA_Oxidoreductases"/>
</dbReference>
<dbReference type="InterPro" id="IPR000683">
    <property type="entry name" value="Gfo/Idh/MocA-like_OxRdtase_N"/>
</dbReference>
<dbReference type="EMBL" id="FTPK01000002">
    <property type="protein sequence ID" value="SIT68372.1"/>
    <property type="molecule type" value="Genomic_DNA"/>
</dbReference>
<evidence type="ECO:0000259" key="1">
    <source>
        <dbReference type="Pfam" id="PF01408"/>
    </source>
</evidence>
<dbReference type="InterPro" id="IPR004104">
    <property type="entry name" value="Gfo/Idh/MocA-like_OxRdtase_C"/>
</dbReference>
<sequence length="339" mass="37553">MKRILIVGHGSVGKRHVRIVRESLPDATIMVFRHERTTDIPEMANLVTSSMDDVRSFAPQAAIVANPAPFHLGIANALAEMGCHLLIEKPIADKSDDVADFLDTVRAAGVIGQVGYNLRYLPSLSRFRDLINEGLVGKPLSVRCEIGQYLPDWRPNTDYRAGVSARGDLGGGVLLELSHEFDYLRWIFGEMHWLNAWVGNVSDLDVDVEDVAYLNIGFGSNPSEKPVVVNLNMDFVRRDPARLCTVIGELGTLRWNGLTGCVDHFDPGRSNWEQIVSIPHDRDDSYKAQWDHFLSCVESGAQPLVDGDAGLRVLAMVDMARRSAELNGARVFADKKYGL</sequence>
<dbReference type="InterPro" id="IPR036291">
    <property type="entry name" value="NAD(P)-bd_dom_sf"/>
</dbReference>
<feature type="domain" description="Gfo/Idh/MocA-like oxidoreductase C-terminal" evidence="2">
    <location>
        <begin position="128"/>
        <end position="325"/>
    </location>
</feature>
<evidence type="ECO:0000259" key="2">
    <source>
        <dbReference type="Pfam" id="PF02894"/>
    </source>
</evidence>
<dbReference type="SUPFAM" id="SSF51735">
    <property type="entry name" value="NAD(P)-binding Rossmann-fold domains"/>
    <property type="match status" value="1"/>
</dbReference>